<dbReference type="HAMAP" id="MF_00688">
    <property type="entry name" value="Leu_Phe_trans"/>
    <property type="match status" value="1"/>
</dbReference>
<dbReference type="NCBIfam" id="TIGR00667">
    <property type="entry name" value="aat"/>
    <property type="match status" value="1"/>
</dbReference>
<sequence length="211" mass="24374">MYFLTKELYFPPVEEASYEGILAVGGDLSIERLLLAYNNGIFPWFDVDEPILWWSPSDRMVVNPKDYKVSKSLRNIINRNIFEVTINKDFESVIKNCQEIERKDQDGTWISNDIIESYTKLHQLGKAKSFEVWQNSELVGGLYGVDLGHVFCGESMFSKVPNASKVAFVKLIEYLKQNNYKLLDCQVHNDHLEKLGAFEISRNAFMMILKS</sequence>
<comment type="function">
    <text evidence="4">Functions in the N-end rule pathway of protein degradation where it conjugates Leu, Phe and, less efficiently, Met from aminoacyl-tRNAs to the N-termini of proteins containing an N-terminal arginine or lysine.</text>
</comment>
<dbReference type="InterPro" id="IPR004616">
    <property type="entry name" value="Leu/Phe-tRNA_Trfase"/>
</dbReference>
<gene>
    <name evidence="4 5" type="primary">aat</name>
    <name evidence="5" type="ORF">GCM10022388_24620</name>
</gene>
<dbReference type="PANTHER" id="PTHR30098:SF2">
    <property type="entry name" value="LEUCYL_PHENYLALANYL-TRNA--PROTEIN TRANSFERASE"/>
    <property type="match status" value="1"/>
</dbReference>
<dbReference type="PANTHER" id="PTHR30098">
    <property type="entry name" value="LEUCYL/PHENYLALANYL-TRNA--PROTEIN TRANSFERASE"/>
    <property type="match status" value="1"/>
</dbReference>
<proteinExistence type="inferred from homology"/>
<name>A0ABP7V0T8_9FLAO</name>
<evidence type="ECO:0000256" key="4">
    <source>
        <dbReference type="HAMAP-Rule" id="MF_00688"/>
    </source>
</evidence>
<dbReference type="Pfam" id="PF03588">
    <property type="entry name" value="Leu_Phe_trans"/>
    <property type="match status" value="1"/>
</dbReference>
<dbReference type="InterPro" id="IPR042221">
    <property type="entry name" value="Leu/Phe-tRNA_Trfase_N"/>
</dbReference>
<comment type="caution">
    <text evidence="5">The sequence shown here is derived from an EMBL/GenBank/DDBJ whole genome shotgun (WGS) entry which is preliminary data.</text>
</comment>
<dbReference type="InterPro" id="IPR016181">
    <property type="entry name" value="Acyl_CoA_acyltransferase"/>
</dbReference>
<reference evidence="6" key="1">
    <citation type="journal article" date="2019" name="Int. J. Syst. Evol. Microbiol.">
        <title>The Global Catalogue of Microorganisms (GCM) 10K type strain sequencing project: providing services to taxonomists for standard genome sequencing and annotation.</title>
        <authorList>
            <consortium name="The Broad Institute Genomics Platform"/>
            <consortium name="The Broad Institute Genome Sequencing Center for Infectious Disease"/>
            <person name="Wu L."/>
            <person name="Ma J."/>
        </authorList>
    </citation>
    <scope>NUCLEOTIDE SEQUENCE [LARGE SCALE GENOMIC DNA]</scope>
    <source>
        <strain evidence="6">JCM 17068</strain>
    </source>
</reference>
<keyword evidence="3 4" id="KW-0012">Acyltransferase</keyword>
<comment type="catalytic activity">
    <reaction evidence="4">
        <text>N-terminal L-arginyl-[protein] + L-leucyl-tRNA(Leu) = N-terminal L-leucyl-L-arginyl-[protein] + tRNA(Leu) + H(+)</text>
        <dbReference type="Rhea" id="RHEA:50416"/>
        <dbReference type="Rhea" id="RHEA-COMP:9613"/>
        <dbReference type="Rhea" id="RHEA-COMP:9622"/>
        <dbReference type="Rhea" id="RHEA-COMP:12672"/>
        <dbReference type="Rhea" id="RHEA-COMP:12673"/>
        <dbReference type="ChEBI" id="CHEBI:15378"/>
        <dbReference type="ChEBI" id="CHEBI:64719"/>
        <dbReference type="ChEBI" id="CHEBI:78442"/>
        <dbReference type="ChEBI" id="CHEBI:78494"/>
        <dbReference type="ChEBI" id="CHEBI:133044"/>
        <dbReference type="EC" id="2.3.2.6"/>
    </reaction>
</comment>
<dbReference type="Proteomes" id="UP001500426">
    <property type="component" value="Unassembled WGS sequence"/>
</dbReference>
<keyword evidence="6" id="KW-1185">Reference proteome</keyword>
<keyword evidence="1 4" id="KW-0963">Cytoplasm</keyword>
<evidence type="ECO:0000256" key="2">
    <source>
        <dbReference type="ARBA" id="ARBA00022679"/>
    </source>
</evidence>
<dbReference type="GO" id="GO:0016740">
    <property type="term" value="F:transferase activity"/>
    <property type="evidence" value="ECO:0007669"/>
    <property type="project" value="UniProtKB-KW"/>
</dbReference>
<evidence type="ECO:0000256" key="3">
    <source>
        <dbReference type="ARBA" id="ARBA00023315"/>
    </source>
</evidence>
<accession>A0ABP7V0T8</accession>
<dbReference type="SUPFAM" id="SSF55729">
    <property type="entry name" value="Acyl-CoA N-acyltransferases (Nat)"/>
    <property type="match status" value="1"/>
</dbReference>
<dbReference type="Gene3D" id="3.30.70.3550">
    <property type="entry name" value="Leucyl/phenylalanyl-tRNA-protein transferase, N-terminal domain"/>
    <property type="match status" value="1"/>
</dbReference>
<comment type="catalytic activity">
    <reaction evidence="4">
        <text>N-terminal L-lysyl-[protein] + L-leucyl-tRNA(Leu) = N-terminal L-leucyl-L-lysyl-[protein] + tRNA(Leu) + H(+)</text>
        <dbReference type="Rhea" id="RHEA:12340"/>
        <dbReference type="Rhea" id="RHEA-COMP:9613"/>
        <dbReference type="Rhea" id="RHEA-COMP:9622"/>
        <dbReference type="Rhea" id="RHEA-COMP:12670"/>
        <dbReference type="Rhea" id="RHEA-COMP:12671"/>
        <dbReference type="ChEBI" id="CHEBI:15378"/>
        <dbReference type="ChEBI" id="CHEBI:65249"/>
        <dbReference type="ChEBI" id="CHEBI:78442"/>
        <dbReference type="ChEBI" id="CHEBI:78494"/>
        <dbReference type="ChEBI" id="CHEBI:133043"/>
        <dbReference type="EC" id="2.3.2.6"/>
    </reaction>
</comment>
<dbReference type="InterPro" id="IPR042203">
    <property type="entry name" value="Leu/Phe-tRNA_Trfase_C"/>
</dbReference>
<protein>
    <recommendedName>
        <fullName evidence="4">Leucyl/phenylalanyl-tRNA--protein transferase</fullName>
        <ecNumber evidence="4">2.3.2.6</ecNumber>
    </recommendedName>
    <alternativeName>
        <fullName evidence="4">L/F-transferase</fullName>
    </alternativeName>
    <alternativeName>
        <fullName evidence="4">Leucyltransferase</fullName>
    </alternativeName>
    <alternativeName>
        <fullName evidence="4">Phenyalanyltransferase</fullName>
    </alternativeName>
</protein>
<dbReference type="EC" id="2.3.2.6" evidence="4"/>
<dbReference type="EMBL" id="BAABCS010000021">
    <property type="protein sequence ID" value="GAA4057053.1"/>
    <property type="molecule type" value="Genomic_DNA"/>
</dbReference>
<evidence type="ECO:0000256" key="1">
    <source>
        <dbReference type="ARBA" id="ARBA00022490"/>
    </source>
</evidence>
<evidence type="ECO:0000313" key="6">
    <source>
        <dbReference type="Proteomes" id="UP001500426"/>
    </source>
</evidence>
<dbReference type="Gene3D" id="3.40.630.70">
    <property type="entry name" value="Leucyl/phenylalanyl-tRNA-protein transferase, C-terminal domain"/>
    <property type="match status" value="1"/>
</dbReference>
<comment type="catalytic activity">
    <reaction evidence="4">
        <text>L-phenylalanyl-tRNA(Phe) + an N-terminal L-alpha-aminoacyl-[protein] = an N-terminal L-phenylalanyl-L-alpha-aminoacyl-[protein] + tRNA(Phe)</text>
        <dbReference type="Rhea" id="RHEA:43632"/>
        <dbReference type="Rhea" id="RHEA-COMP:9668"/>
        <dbReference type="Rhea" id="RHEA-COMP:9699"/>
        <dbReference type="Rhea" id="RHEA-COMP:10636"/>
        <dbReference type="Rhea" id="RHEA-COMP:10637"/>
        <dbReference type="ChEBI" id="CHEBI:78442"/>
        <dbReference type="ChEBI" id="CHEBI:78531"/>
        <dbReference type="ChEBI" id="CHEBI:78597"/>
        <dbReference type="ChEBI" id="CHEBI:83561"/>
        <dbReference type="EC" id="2.3.2.6"/>
    </reaction>
</comment>
<comment type="similarity">
    <text evidence="4">Belongs to the L/F-transferase family.</text>
</comment>
<dbReference type="RefSeq" id="WP_345095055.1">
    <property type="nucleotide sequence ID" value="NZ_BAABCS010000021.1"/>
</dbReference>
<evidence type="ECO:0000313" key="5">
    <source>
        <dbReference type="EMBL" id="GAA4057053.1"/>
    </source>
</evidence>
<organism evidence="5 6">
    <name type="scientific">Flavobacterium chungnamense</name>
    <dbReference type="NCBI Taxonomy" id="706182"/>
    <lineage>
        <taxon>Bacteria</taxon>
        <taxon>Pseudomonadati</taxon>
        <taxon>Bacteroidota</taxon>
        <taxon>Flavobacteriia</taxon>
        <taxon>Flavobacteriales</taxon>
        <taxon>Flavobacteriaceae</taxon>
        <taxon>Flavobacterium</taxon>
    </lineage>
</organism>
<keyword evidence="2 4" id="KW-0808">Transferase</keyword>
<comment type="subcellular location">
    <subcellularLocation>
        <location evidence="4">Cytoplasm</location>
    </subcellularLocation>
</comment>